<proteinExistence type="predicted"/>
<protein>
    <submittedName>
        <fullName evidence="1">Uncharacterized protein</fullName>
    </submittedName>
</protein>
<keyword evidence="2" id="KW-1185">Reference proteome</keyword>
<dbReference type="AlphaFoldDB" id="A0A195F276"/>
<sequence length="111" mass="12454">MSHLLLGSEYRGVPDCWSSSVEIATMEPNHHWPLVVLTIEKENLCEATAYTSKILFPTYRACYDNGDRYKISLPPCGFLNTDIQSGIIVGLQAHPNVAPITREDRVPPRAR</sequence>
<dbReference type="Proteomes" id="UP000078541">
    <property type="component" value="Unassembled WGS sequence"/>
</dbReference>
<evidence type="ECO:0000313" key="2">
    <source>
        <dbReference type="Proteomes" id="UP000078541"/>
    </source>
</evidence>
<gene>
    <name evidence="1" type="ORF">ALC56_11056</name>
</gene>
<organism evidence="1 2">
    <name type="scientific">Trachymyrmex septentrionalis</name>
    <dbReference type="NCBI Taxonomy" id="34720"/>
    <lineage>
        <taxon>Eukaryota</taxon>
        <taxon>Metazoa</taxon>
        <taxon>Ecdysozoa</taxon>
        <taxon>Arthropoda</taxon>
        <taxon>Hexapoda</taxon>
        <taxon>Insecta</taxon>
        <taxon>Pterygota</taxon>
        <taxon>Neoptera</taxon>
        <taxon>Endopterygota</taxon>
        <taxon>Hymenoptera</taxon>
        <taxon>Apocrita</taxon>
        <taxon>Aculeata</taxon>
        <taxon>Formicoidea</taxon>
        <taxon>Formicidae</taxon>
        <taxon>Myrmicinae</taxon>
        <taxon>Trachymyrmex</taxon>
    </lineage>
</organism>
<evidence type="ECO:0000313" key="1">
    <source>
        <dbReference type="EMBL" id="KYN34568.1"/>
    </source>
</evidence>
<reference evidence="1 2" key="1">
    <citation type="submission" date="2016-03" db="EMBL/GenBank/DDBJ databases">
        <title>Trachymyrmex septentrionalis WGS genome.</title>
        <authorList>
            <person name="Nygaard S."/>
            <person name="Hu H."/>
            <person name="Boomsma J."/>
            <person name="Zhang G."/>
        </authorList>
    </citation>
    <scope>NUCLEOTIDE SEQUENCE [LARGE SCALE GENOMIC DNA]</scope>
    <source>
        <strain evidence="1">Tsep2-gDNA-1</strain>
        <tissue evidence="1">Whole body</tissue>
    </source>
</reference>
<dbReference type="EMBL" id="KQ981856">
    <property type="protein sequence ID" value="KYN34568.1"/>
    <property type="molecule type" value="Genomic_DNA"/>
</dbReference>
<name>A0A195F276_9HYME</name>
<accession>A0A195F276</accession>